<dbReference type="Proteomes" id="UP001066276">
    <property type="component" value="Chromosome 5"/>
</dbReference>
<dbReference type="EMBL" id="JANPWB010000009">
    <property type="protein sequence ID" value="KAJ1158212.1"/>
    <property type="molecule type" value="Genomic_DNA"/>
</dbReference>
<accession>A0AAV7S2J7</accession>
<proteinExistence type="predicted"/>
<protein>
    <submittedName>
        <fullName evidence="1">Uncharacterized protein</fullName>
    </submittedName>
</protein>
<reference evidence="1" key="1">
    <citation type="journal article" date="2022" name="bioRxiv">
        <title>Sequencing and chromosome-scale assembly of the giantPleurodeles waltlgenome.</title>
        <authorList>
            <person name="Brown T."/>
            <person name="Elewa A."/>
            <person name="Iarovenko S."/>
            <person name="Subramanian E."/>
            <person name="Araus A.J."/>
            <person name="Petzold A."/>
            <person name="Susuki M."/>
            <person name="Suzuki K.-i.T."/>
            <person name="Hayashi T."/>
            <person name="Toyoda A."/>
            <person name="Oliveira C."/>
            <person name="Osipova E."/>
            <person name="Leigh N.D."/>
            <person name="Simon A."/>
            <person name="Yun M.H."/>
        </authorList>
    </citation>
    <scope>NUCLEOTIDE SEQUENCE</scope>
    <source>
        <strain evidence="1">20211129_DDA</strain>
        <tissue evidence="1">Liver</tissue>
    </source>
</reference>
<evidence type="ECO:0000313" key="2">
    <source>
        <dbReference type="Proteomes" id="UP001066276"/>
    </source>
</evidence>
<organism evidence="1 2">
    <name type="scientific">Pleurodeles waltl</name>
    <name type="common">Iberian ribbed newt</name>
    <dbReference type="NCBI Taxonomy" id="8319"/>
    <lineage>
        <taxon>Eukaryota</taxon>
        <taxon>Metazoa</taxon>
        <taxon>Chordata</taxon>
        <taxon>Craniata</taxon>
        <taxon>Vertebrata</taxon>
        <taxon>Euteleostomi</taxon>
        <taxon>Amphibia</taxon>
        <taxon>Batrachia</taxon>
        <taxon>Caudata</taxon>
        <taxon>Salamandroidea</taxon>
        <taxon>Salamandridae</taxon>
        <taxon>Pleurodelinae</taxon>
        <taxon>Pleurodeles</taxon>
    </lineage>
</organism>
<comment type="caution">
    <text evidence="1">The sequence shown here is derived from an EMBL/GenBank/DDBJ whole genome shotgun (WGS) entry which is preliminary data.</text>
</comment>
<gene>
    <name evidence="1" type="ORF">NDU88_010906</name>
</gene>
<evidence type="ECO:0000313" key="1">
    <source>
        <dbReference type="EMBL" id="KAJ1158212.1"/>
    </source>
</evidence>
<keyword evidence="2" id="KW-1185">Reference proteome</keyword>
<sequence length="129" mass="14248">MIAVMAGAPAKPGRRHECDRVQGRASLRCWPRCALAHSRAPQLSRGAGMNVGECNVWLFPSLQYCELQDTAGVYGRSYAACTEAFCTHAIRNRGHHIVSEEAAQATLLAVPTLRVIKILQQSGYWFCFL</sequence>
<name>A0AAV7S2J7_PLEWA</name>
<dbReference type="AlphaFoldDB" id="A0AAV7S2J7"/>